<gene>
    <name evidence="7" type="ORF">FDG2_3660</name>
</gene>
<evidence type="ECO:0000313" key="8">
    <source>
        <dbReference type="Proteomes" id="UP000199013"/>
    </source>
</evidence>
<dbReference type="CDD" id="cd02525">
    <property type="entry name" value="Succinoglycan_BP_ExoA"/>
    <property type="match status" value="1"/>
</dbReference>
<feature type="transmembrane region" description="Helical" evidence="5">
    <location>
        <begin position="299"/>
        <end position="319"/>
    </location>
</feature>
<dbReference type="PANTHER" id="PTHR43179">
    <property type="entry name" value="RHAMNOSYLTRANSFERASE WBBL"/>
    <property type="match status" value="1"/>
</dbReference>
<comment type="pathway">
    <text evidence="1">Cell wall biogenesis; cell wall polysaccharide biosynthesis.</text>
</comment>
<keyword evidence="3" id="KW-0328">Glycosyltransferase</keyword>
<evidence type="ECO:0000256" key="1">
    <source>
        <dbReference type="ARBA" id="ARBA00004776"/>
    </source>
</evidence>
<evidence type="ECO:0000259" key="6">
    <source>
        <dbReference type="Pfam" id="PF00535"/>
    </source>
</evidence>
<dbReference type="InterPro" id="IPR029044">
    <property type="entry name" value="Nucleotide-diphossugar_trans"/>
</dbReference>
<name>A0A1C3P016_9ACTN</name>
<sequence length="381" mass="41603">MRRTETAAEDTGKISAATSVDHQKTIDRKTIDVVISTYDEERYVGRCLDEVLAQDYPAELVRVWLVDGGSQDRTVAIASERAATDRRLTVIADGRRRNLPEALNLGIRGSSNELVAKVDAHGYPERDFLSRAVDVLRCSPSDVACVGGRPEQHGDTRFGEAVALARTSHFGVGGSVYSGRTEHEFVDTVQCGVYRRAALEHVGLFDPAMAYGEDEELNWRLRQAGCRLLLDTSIRFHYITRPSWRAVFRQYYRYGRARVRVCRAHHTMVRPRHLAPASFLLAFVGLAGASIFIPRARLALAVGALAYTVAALMSAVAAVGRAHGDGPAPDVVVAGGRPDEWSAMTAEVAACSKIAVCFGALHTGYGLGTLRGLLDRSRQHA</sequence>
<evidence type="ECO:0000256" key="4">
    <source>
        <dbReference type="ARBA" id="ARBA00022679"/>
    </source>
</evidence>
<proteinExistence type="inferred from homology"/>
<feature type="domain" description="Glycosyltransferase 2-like" evidence="6">
    <location>
        <begin position="33"/>
        <end position="202"/>
    </location>
</feature>
<dbReference type="SUPFAM" id="SSF53448">
    <property type="entry name" value="Nucleotide-diphospho-sugar transferases"/>
    <property type="match status" value="1"/>
</dbReference>
<dbReference type="EMBL" id="FLUV01001537">
    <property type="protein sequence ID" value="SBW23159.1"/>
    <property type="molecule type" value="Genomic_DNA"/>
</dbReference>
<keyword evidence="4 7" id="KW-0808">Transferase</keyword>
<evidence type="ECO:0000256" key="2">
    <source>
        <dbReference type="ARBA" id="ARBA00006739"/>
    </source>
</evidence>
<feature type="transmembrane region" description="Helical" evidence="5">
    <location>
        <begin position="273"/>
        <end position="293"/>
    </location>
</feature>
<dbReference type="PANTHER" id="PTHR43179:SF12">
    <property type="entry name" value="GALACTOFURANOSYLTRANSFERASE GLFT2"/>
    <property type="match status" value="1"/>
</dbReference>
<evidence type="ECO:0000256" key="5">
    <source>
        <dbReference type="SAM" id="Phobius"/>
    </source>
</evidence>
<dbReference type="Proteomes" id="UP000199013">
    <property type="component" value="Unassembled WGS sequence"/>
</dbReference>
<keyword evidence="5" id="KW-1133">Transmembrane helix</keyword>
<protein>
    <submittedName>
        <fullName evidence="7">Family 2 glycosyl transferase</fullName>
    </submittedName>
</protein>
<comment type="similarity">
    <text evidence="2">Belongs to the glycosyltransferase 2 family.</text>
</comment>
<keyword evidence="5" id="KW-0472">Membrane</keyword>
<dbReference type="GO" id="GO:0016757">
    <property type="term" value="F:glycosyltransferase activity"/>
    <property type="evidence" value="ECO:0007669"/>
    <property type="project" value="UniProtKB-KW"/>
</dbReference>
<dbReference type="AlphaFoldDB" id="A0A1C3P016"/>
<dbReference type="Pfam" id="PF00535">
    <property type="entry name" value="Glycos_transf_2"/>
    <property type="match status" value="1"/>
</dbReference>
<reference evidence="8" key="1">
    <citation type="submission" date="2016-02" db="EMBL/GenBank/DDBJ databases">
        <authorList>
            <person name="Wibberg D."/>
        </authorList>
    </citation>
    <scope>NUCLEOTIDE SEQUENCE [LARGE SCALE GENOMIC DNA]</scope>
</reference>
<evidence type="ECO:0000256" key="3">
    <source>
        <dbReference type="ARBA" id="ARBA00022676"/>
    </source>
</evidence>
<accession>A0A1C3P016</accession>
<evidence type="ECO:0000313" key="7">
    <source>
        <dbReference type="EMBL" id="SBW23159.1"/>
    </source>
</evidence>
<dbReference type="InterPro" id="IPR001173">
    <property type="entry name" value="Glyco_trans_2-like"/>
</dbReference>
<keyword evidence="5" id="KW-0812">Transmembrane</keyword>
<dbReference type="Gene3D" id="3.90.550.10">
    <property type="entry name" value="Spore Coat Polysaccharide Biosynthesis Protein SpsA, Chain A"/>
    <property type="match status" value="1"/>
</dbReference>
<keyword evidence="8" id="KW-1185">Reference proteome</keyword>
<organism evidence="7 8">
    <name type="scientific">Candidatus Protofrankia californiensis</name>
    <dbReference type="NCBI Taxonomy" id="1839754"/>
    <lineage>
        <taxon>Bacteria</taxon>
        <taxon>Bacillati</taxon>
        <taxon>Actinomycetota</taxon>
        <taxon>Actinomycetes</taxon>
        <taxon>Frankiales</taxon>
        <taxon>Frankiaceae</taxon>
        <taxon>Protofrankia</taxon>
    </lineage>
</organism>